<dbReference type="InterPro" id="IPR002048">
    <property type="entry name" value="EF_hand_dom"/>
</dbReference>
<dbReference type="InterPro" id="IPR011992">
    <property type="entry name" value="EF-hand-dom_pair"/>
</dbReference>
<name>A0ABP6ZRJ9_9ACTN</name>
<dbReference type="InterPro" id="IPR018247">
    <property type="entry name" value="EF_Hand_1_Ca_BS"/>
</dbReference>
<evidence type="ECO:0000313" key="3">
    <source>
        <dbReference type="Proteomes" id="UP001500630"/>
    </source>
</evidence>
<protein>
    <recommendedName>
        <fullName evidence="1">EF-hand domain-containing protein</fullName>
    </recommendedName>
</protein>
<dbReference type="SUPFAM" id="SSF47473">
    <property type="entry name" value="EF-hand"/>
    <property type="match status" value="1"/>
</dbReference>
<reference evidence="3" key="1">
    <citation type="journal article" date="2019" name="Int. J. Syst. Evol. Microbiol.">
        <title>The Global Catalogue of Microorganisms (GCM) 10K type strain sequencing project: providing services to taxonomists for standard genome sequencing and annotation.</title>
        <authorList>
            <consortium name="The Broad Institute Genomics Platform"/>
            <consortium name="The Broad Institute Genome Sequencing Center for Infectious Disease"/>
            <person name="Wu L."/>
            <person name="Ma J."/>
        </authorList>
    </citation>
    <scope>NUCLEOTIDE SEQUENCE [LARGE SCALE GENOMIC DNA]</scope>
    <source>
        <strain evidence="3">JCM 17326</strain>
    </source>
</reference>
<evidence type="ECO:0000313" key="2">
    <source>
        <dbReference type="EMBL" id="GAA3617729.1"/>
    </source>
</evidence>
<dbReference type="RefSeq" id="WP_345577910.1">
    <property type="nucleotide sequence ID" value="NZ_BAABDQ010000056.1"/>
</dbReference>
<sequence>MPDVLDRKLQRAFTLFQGNDKSAPIDRSYFAGLAHHQAATFPGAPASKIEDLEESFTTFWDRYLVKRSAADGTLTGEGFTSAITSALDTDREAFLSDMINIGRCWFAVADTNGDHVIKKDEYIRMYGSLFPLTAGEIATGFAKMDRDGNGVISHDEIRAATLEYWTSNDPEARGNWLFGPFE</sequence>
<feature type="domain" description="EF-hand" evidence="1">
    <location>
        <begin position="132"/>
        <end position="167"/>
    </location>
</feature>
<dbReference type="Pfam" id="PF13202">
    <property type="entry name" value="EF-hand_5"/>
    <property type="match status" value="1"/>
</dbReference>
<accession>A0ABP6ZRJ9</accession>
<organism evidence="2 3">
    <name type="scientific">Nonomuraea rosea</name>
    <dbReference type="NCBI Taxonomy" id="638574"/>
    <lineage>
        <taxon>Bacteria</taxon>
        <taxon>Bacillati</taxon>
        <taxon>Actinomycetota</taxon>
        <taxon>Actinomycetes</taxon>
        <taxon>Streptosporangiales</taxon>
        <taxon>Streptosporangiaceae</taxon>
        <taxon>Nonomuraea</taxon>
    </lineage>
</organism>
<dbReference type="Gene3D" id="1.10.238.10">
    <property type="entry name" value="EF-hand"/>
    <property type="match status" value="1"/>
</dbReference>
<dbReference type="PROSITE" id="PS50222">
    <property type="entry name" value="EF_HAND_2"/>
    <property type="match status" value="1"/>
</dbReference>
<gene>
    <name evidence="2" type="ORF">GCM10022419_124060</name>
</gene>
<proteinExistence type="predicted"/>
<dbReference type="EMBL" id="BAABDQ010000056">
    <property type="protein sequence ID" value="GAA3617729.1"/>
    <property type="molecule type" value="Genomic_DNA"/>
</dbReference>
<keyword evidence="3" id="KW-1185">Reference proteome</keyword>
<dbReference type="PROSITE" id="PS00018">
    <property type="entry name" value="EF_HAND_1"/>
    <property type="match status" value="1"/>
</dbReference>
<comment type="caution">
    <text evidence="2">The sequence shown here is derived from an EMBL/GenBank/DDBJ whole genome shotgun (WGS) entry which is preliminary data.</text>
</comment>
<dbReference type="Proteomes" id="UP001500630">
    <property type="component" value="Unassembled WGS sequence"/>
</dbReference>
<evidence type="ECO:0000259" key="1">
    <source>
        <dbReference type="PROSITE" id="PS50222"/>
    </source>
</evidence>